<sequence length="82" mass="8453">MNREISIIARPVAAIVFASLVLTGCGPLDGTDDARTGTRSGLTIYVDHGTGCQYLRVGGYDGIFPRLGADGRPICGKGGARG</sequence>
<dbReference type="Proteomes" id="UP000406256">
    <property type="component" value="Unassembled WGS sequence"/>
</dbReference>
<dbReference type="AlphaFoldDB" id="A0A5E4S674"/>
<reference evidence="2 3" key="1">
    <citation type="submission" date="2019-08" db="EMBL/GenBank/DDBJ databases">
        <authorList>
            <person name="Peeters C."/>
        </authorList>
    </citation>
    <scope>NUCLEOTIDE SEQUENCE [LARGE SCALE GENOMIC DNA]</scope>
    <source>
        <strain evidence="2 3">LMG 31108</strain>
    </source>
</reference>
<evidence type="ECO:0000313" key="3">
    <source>
        <dbReference type="Proteomes" id="UP000406256"/>
    </source>
</evidence>
<organism evidence="2 3">
    <name type="scientific">Pandoraea anhela</name>
    <dbReference type="NCBI Taxonomy" id="2508295"/>
    <lineage>
        <taxon>Bacteria</taxon>
        <taxon>Pseudomonadati</taxon>
        <taxon>Pseudomonadota</taxon>
        <taxon>Betaproteobacteria</taxon>
        <taxon>Burkholderiales</taxon>
        <taxon>Burkholderiaceae</taxon>
        <taxon>Pandoraea</taxon>
    </lineage>
</organism>
<dbReference type="RefSeq" id="WP_150667383.1">
    <property type="nucleotide sequence ID" value="NZ_CABPSB010000001.1"/>
</dbReference>
<dbReference type="PROSITE" id="PS51257">
    <property type="entry name" value="PROKAR_LIPOPROTEIN"/>
    <property type="match status" value="1"/>
</dbReference>
<evidence type="ECO:0000259" key="1">
    <source>
        <dbReference type="Pfam" id="PF20037"/>
    </source>
</evidence>
<feature type="domain" description="DUF6440" evidence="1">
    <location>
        <begin position="37"/>
        <end position="75"/>
    </location>
</feature>
<dbReference type="Pfam" id="PF20037">
    <property type="entry name" value="DUF6440"/>
    <property type="match status" value="1"/>
</dbReference>
<proteinExistence type="predicted"/>
<name>A0A5E4S674_9BURK</name>
<protein>
    <recommendedName>
        <fullName evidence="1">DUF6440 domain-containing protein</fullName>
    </recommendedName>
</protein>
<keyword evidence="3" id="KW-1185">Reference proteome</keyword>
<gene>
    <name evidence="2" type="ORF">PAN31108_00616</name>
</gene>
<dbReference type="InterPro" id="IPR045515">
    <property type="entry name" value="DUF6440"/>
</dbReference>
<dbReference type="OrthoDB" id="8456874at2"/>
<evidence type="ECO:0000313" key="2">
    <source>
        <dbReference type="EMBL" id="VVD70795.1"/>
    </source>
</evidence>
<accession>A0A5E4S674</accession>
<dbReference type="EMBL" id="CABPSB010000001">
    <property type="protein sequence ID" value="VVD70795.1"/>
    <property type="molecule type" value="Genomic_DNA"/>
</dbReference>